<evidence type="ECO:0000313" key="1">
    <source>
        <dbReference type="EMBL" id="TVT97599.1"/>
    </source>
</evidence>
<dbReference type="EMBL" id="RWGY01000978">
    <property type="protein sequence ID" value="TVT97599.1"/>
    <property type="molecule type" value="Genomic_DNA"/>
</dbReference>
<keyword evidence="2" id="KW-1185">Reference proteome</keyword>
<gene>
    <name evidence="1" type="ORF">EJB05_57138</name>
</gene>
<reference evidence="1 2" key="1">
    <citation type="journal article" date="2019" name="Sci. Rep.">
        <title>A high-quality genome of Eragrostis curvula grass provides insights into Poaceae evolution and supports new strategies to enhance forage quality.</title>
        <authorList>
            <person name="Carballo J."/>
            <person name="Santos B.A.C.M."/>
            <person name="Zappacosta D."/>
            <person name="Garbus I."/>
            <person name="Selva J.P."/>
            <person name="Gallo C.A."/>
            <person name="Diaz A."/>
            <person name="Albertini E."/>
            <person name="Caccamo M."/>
            <person name="Echenique V."/>
        </authorList>
    </citation>
    <scope>NUCLEOTIDE SEQUENCE [LARGE SCALE GENOMIC DNA]</scope>
    <source>
        <strain evidence="2">cv. Victoria</strain>
        <tissue evidence="1">Leaf</tissue>
    </source>
</reference>
<dbReference type="AlphaFoldDB" id="A0A5J9SES5"/>
<accession>A0A5J9SES5</accession>
<dbReference type="Gramene" id="TVT97599">
    <property type="protein sequence ID" value="TVT97599"/>
    <property type="gene ID" value="EJB05_57138"/>
</dbReference>
<dbReference type="Proteomes" id="UP000324897">
    <property type="component" value="Unassembled WGS sequence"/>
</dbReference>
<proteinExistence type="predicted"/>
<protein>
    <submittedName>
        <fullName evidence="1">Uncharacterized protein</fullName>
    </submittedName>
</protein>
<name>A0A5J9SES5_9POAL</name>
<sequence length="62" mass="6779">MVVRWSPHVTDEREQVPSSVSPTMYISCGRYNSTGGCVMLQNSIDPVSSLPGPNKSGHPYQI</sequence>
<feature type="non-terminal residue" evidence="1">
    <location>
        <position position="1"/>
    </location>
</feature>
<comment type="caution">
    <text evidence="1">The sequence shown here is derived from an EMBL/GenBank/DDBJ whole genome shotgun (WGS) entry which is preliminary data.</text>
</comment>
<organism evidence="1 2">
    <name type="scientific">Eragrostis curvula</name>
    <name type="common">weeping love grass</name>
    <dbReference type="NCBI Taxonomy" id="38414"/>
    <lineage>
        <taxon>Eukaryota</taxon>
        <taxon>Viridiplantae</taxon>
        <taxon>Streptophyta</taxon>
        <taxon>Embryophyta</taxon>
        <taxon>Tracheophyta</taxon>
        <taxon>Spermatophyta</taxon>
        <taxon>Magnoliopsida</taxon>
        <taxon>Liliopsida</taxon>
        <taxon>Poales</taxon>
        <taxon>Poaceae</taxon>
        <taxon>PACMAD clade</taxon>
        <taxon>Chloridoideae</taxon>
        <taxon>Eragrostideae</taxon>
        <taxon>Eragrostidinae</taxon>
        <taxon>Eragrostis</taxon>
    </lineage>
</organism>
<evidence type="ECO:0000313" key="2">
    <source>
        <dbReference type="Proteomes" id="UP000324897"/>
    </source>
</evidence>